<dbReference type="PANTHER" id="PTHR28128">
    <property type="entry name" value="GOLGI APPARATUS MEMBRANE PROTEIN TVP15"/>
    <property type="match status" value="1"/>
</dbReference>
<feature type="compositionally biased region" description="Polar residues" evidence="5">
    <location>
        <begin position="169"/>
        <end position="180"/>
    </location>
</feature>
<comment type="subcellular location">
    <subcellularLocation>
        <location evidence="1">Membrane</location>
        <topology evidence="1">Multi-pass membrane protein</topology>
    </subcellularLocation>
</comment>
<dbReference type="AlphaFoldDB" id="A0A9D5DG13"/>
<proteinExistence type="predicted"/>
<evidence type="ECO:0000256" key="4">
    <source>
        <dbReference type="ARBA" id="ARBA00023136"/>
    </source>
</evidence>
<evidence type="ECO:0000256" key="6">
    <source>
        <dbReference type="SAM" id="Phobius"/>
    </source>
</evidence>
<sequence length="213" mass="24677">MSKTSSTSRKTTFKIFILQLLWISFFIILILGGLSDLILHYDIKRMVLNVLIILSGLMCLISEAYCFKFYSYMLFIYTPIGRGLFMIILSCLNLNDNLFSIIISAILFLNSIIYFLISAIFGGINKPLFNNSLKHELNLSAKVFFINDHSNVTNYSSKSTHHRHKNITHYESTSSSNPSKGNHHRHNDEYHHYKNKSIHHHNNQDQKAIIHLQ</sequence>
<dbReference type="OrthoDB" id="423534at2759"/>
<protein>
    <submittedName>
        <fullName evidence="7">Signal peptide-containing protein</fullName>
    </submittedName>
</protein>
<feature type="transmembrane region" description="Helical" evidence="6">
    <location>
        <begin position="46"/>
        <end position="67"/>
    </location>
</feature>
<dbReference type="InterPro" id="IPR013714">
    <property type="entry name" value="Golgi_TVP15"/>
</dbReference>
<keyword evidence="4 6" id="KW-0472">Membrane</keyword>
<evidence type="ECO:0000256" key="1">
    <source>
        <dbReference type="ARBA" id="ARBA00004141"/>
    </source>
</evidence>
<comment type="caution">
    <text evidence="7">The sequence shown here is derived from an EMBL/GenBank/DDBJ whole genome shotgun (WGS) entry which is preliminary data.</text>
</comment>
<evidence type="ECO:0000313" key="7">
    <source>
        <dbReference type="EMBL" id="KAJ1604370.1"/>
    </source>
</evidence>
<evidence type="ECO:0000256" key="5">
    <source>
        <dbReference type="SAM" id="MobiDB-lite"/>
    </source>
</evidence>
<gene>
    <name evidence="7" type="ORF">OJ253_3715</name>
</gene>
<dbReference type="Pfam" id="PF08507">
    <property type="entry name" value="COPI_assoc"/>
    <property type="match status" value="1"/>
</dbReference>
<dbReference type="EMBL" id="JAPCXC010000153">
    <property type="protein sequence ID" value="KAJ1604370.1"/>
    <property type="molecule type" value="Genomic_DNA"/>
</dbReference>
<feature type="transmembrane region" description="Helical" evidence="6">
    <location>
        <begin position="74"/>
        <end position="95"/>
    </location>
</feature>
<feature type="transmembrane region" description="Helical" evidence="6">
    <location>
        <begin position="12"/>
        <end position="34"/>
    </location>
</feature>
<dbReference type="Proteomes" id="UP001067231">
    <property type="component" value="Unassembled WGS sequence"/>
</dbReference>
<feature type="transmembrane region" description="Helical" evidence="6">
    <location>
        <begin position="101"/>
        <end position="124"/>
    </location>
</feature>
<evidence type="ECO:0000256" key="3">
    <source>
        <dbReference type="ARBA" id="ARBA00022989"/>
    </source>
</evidence>
<dbReference type="PANTHER" id="PTHR28128:SF1">
    <property type="entry name" value="GOLGI APPARATUS MEMBRANE PROTEIN TVP15"/>
    <property type="match status" value="1"/>
</dbReference>
<evidence type="ECO:0000256" key="2">
    <source>
        <dbReference type="ARBA" id="ARBA00022692"/>
    </source>
</evidence>
<feature type="region of interest" description="Disordered" evidence="5">
    <location>
        <begin position="155"/>
        <end position="188"/>
    </location>
</feature>
<accession>A0A9D5DG13</accession>
<keyword evidence="3 6" id="KW-1133">Transmembrane helix</keyword>
<name>A0A9D5DG13_9CRYT</name>
<organism evidence="7">
    <name type="scientific">Cryptosporidium canis</name>
    <dbReference type="NCBI Taxonomy" id="195482"/>
    <lineage>
        <taxon>Eukaryota</taxon>
        <taxon>Sar</taxon>
        <taxon>Alveolata</taxon>
        <taxon>Apicomplexa</taxon>
        <taxon>Conoidasida</taxon>
        <taxon>Coccidia</taxon>
        <taxon>Eucoccidiorida</taxon>
        <taxon>Eimeriorina</taxon>
        <taxon>Cryptosporidiidae</taxon>
        <taxon>Cryptosporidium</taxon>
    </lineage>
</organism>
<dbReference type="GO" id="GO:0016020">
    <property type="term" value="C:membrane"/>
    <property type="evidence" value="ECO:0007669"/>
    <property type="project" value="UniProtKB-SubCell"/>
</dbReference>
<keyword evidence="2 6" id="KW-0812">Transmembrane</keyword>
<reference evidence="7" key="1">
    <citation type="submission" date="2022-10" db="EMBL/GenBank/DDBJ databases">
        <title>Adaptive evolution leads to modifications in subtelomeric GC content in a zoonotic Cryptosporidium species.</title>
        <authorList>
            <person name="Li J."/>
            <person name="Feng Y."/>
            <person name="Xiao L."/>
        </authorList>
    </citation>
    <scope>NUCLEOTIDE SEQUENCE</scope>
    <source>
        <strain evidence="7">33844</strain>
    </source>
</reference>